<accession>A0A6G0WII0</accession>
<protein>
    <recommendedName>
        <fullName evidence="1">Tc1-like transposase DDE domain-containing protein</fullName>
    </recommendedName>
</protein>
<dbReference type="Gene3D" id="3.30.420.10">
    <property type="entry name" value="Ribonuclease H-like superfamily/Ribonuclease H"/>
    <property type="match status" value="1"/>
</dbReference>
<dbReference type="InterPro" id="IPR036397">
    <property type="entry name" value="RNaseH_sf"/>
</dbReference>
<dbReference type="InterPro" id="IPR038717">
    <property type="entry name" value="Tc1-like_DDE_dom"/>
</dbReference>
<evidence type="ECO:0000259" key="1">
    <source>
        <dbReference type="Pfam" id="PF13358"/>
    </source>
</evidence>
<dbReference type="Proteomes" id="UP000481153">
    <property type="component" value="Unassembled WGS sequence"/>
</dbReference>
<organism evidence="2 3">
    <name type="scientific">Aphanomyces euteiches</name>
    <dbReference type="NCBI Taxonomy" id="100861"/>
    <lineage>
        <taxon>Eukaryota</taxon>
        <taxon>Sar</taxon>
        <taxon>Stramenopiles</taxon>
        <taxon>Oomycota</taxon>
        <taxon>Saprolegniomycetes</taxon>
        <taxon>Saprolegniales</taxon>
        <taxon>Verrucalvaceae</taxon>
        <taxon>Aphanomyces</taxon>
    </lineage>
</organism>
<dbReference type="AlphaFoldDB" id="A0A6G0WII0"/>
<dbReference type="InterPro" id="IPR052338">
    <property type="entry name" value="Transposase_5"/>
</dbReference>
<name>A0A6G0WII0_9STRA</name>
<dbReference type="Pfam" id="PF13358">
    <property type="entry name" value="DDE_3"/>
    <property type="match status" value="1"/>
</dbReference>
<proteinExistence type="predicted"/>
<dbReference type="EMBL" id="VJMJ01000202">
    <property type="protein sequence ID" value="KAF0727040.1"/>
    <property type="molecule type" value="Genomic_DNA"/>
</dbReference>
<gene>
    <name evidence="2" type="ORF">Ae201684_014780</name>
</gene>
<dbReference type="PANTHER" id="PTHR23022:SF129">
    <property type="entry name" value="TRANSPOSABLE ELEMENT TC3 TRANSPOSASE"/>
    <property type="match status" value="1"/>
</dbReference>
<keyword evidence="3" id="KW-1185">Reference proteome</keyword>
<dbReference type="GO" id="GO:0003676">
    <property type="term" value="F:nucleic acid binding"/>
    <property type="evidence" value="ECO:0007669"/>
    <property type="project" value="InterPro"/>
</dbReference>
<sequence>MVNLDGPDGCQYYWHDIRREPEKFSKRVLGGGSVVVWAAVAANGKSKIAILEGKQDSSKYIETLKEFLLPFVEEVRPKMAPMMPVFQQDGASIHTTGVTKAFLQDQRLSVMEWPAKSPDLNIIENVWGLLARSVYEDGRQFDSRASLIQQIQKCWDQIGMSYLQRLVDDMPTRIAEVILKKGARIDR</sequence>
<evidence type="ECO:0000313" key="3">
    <source>
        <dbReference type="Proteomes" id="UP000481153"/>
    </source>
</evidence>
<dbReference type="PANTHER" id="PTHR23022">
    <property type="entry name" value="TRANSPOSABLE ELEMENT-RELATED"/>
    <property type="match status" value="1"/>
</dbReference>
<comment type="caution">
    <text evidence="2">The sequence shown here is derived from an EMBL/GenBank/DDBJ whole genome shotgun (WGS) entry which is preliminary data.</text>
</comment>
<evidence type="ECO:0000313" key="2">
    <source>
        <dbReference type="EMBL" id="KAF0727040.1"/>
    </source>
</evidence>
<dbReference type="VEuPathDB" id="FungiDB:AeMF1_000962"/>
<feature type="domain" description="Tc1-like transposase DDE" evidence="1">
    <location>
        <begin position="31"/>
        <end position="147"/>
    </location>
</feature>
<reference evidence="2 3" key="1">
    <citation type="submission" date="2019-07" db="EMBL/GenBank/DDBJ databases">
        <title>Genomics analysis of Aphanomyces spp. identifies a new class of oomycete effector associated with host adaptation.</title>
        <authorList>
            <person name="Gaulin E."/>
        </authorList>
    </citation>
    <scope>NUCLEOTIDE SEQUENCE [LARGE SCALE GENOMIC DNA]</scope>
    <source>
        <strain evidence="2 3">ATCC 201684</strain>
    </source>
</reference>